<dbReference type="Proteomes" id="UP000095286">
    <property type="component" value="Unplaced"/>
</dbReference>
<accession>A0AC35TVH3</accession>
<organism evidence="1 2">
    <name type="scientific">Rhabditophanes sp. KR3021</name>
    <dbReference type="NCBI Taxonomy" id="114890"/>
    <lineage>
        <taxon>Eukaryota</taxon>
        <taxon>Metazoa</taxon>
        <taxon>Ecdysozoa</taxon>
        <taxon>Nematoda</taxon>
        <taxon>Chromadorea</taxon>
        <taxon>Rhabditida</taxon>
        <taxon>Tylenchina</taxon>
        <taxon>Panagrolaimomorpha</taxon>
        <taxon>Strongyloidoidea</taxon>
        <taxon>Alloionematidae</taxon>
        <taxon>Rhabditophanes</taxon>
    </lineage>
</organism>
<name>A0AC35TVH3_9BILA</name>
<evidence type="ECO:0000313" key="1">
    <source>
        <dbReference type="Proteomes" id="UP000095286"/>
    </source>
</evidence>
<dbReference type="WBParaSite" id="RSKR_0000446600.1">
    <property type="protein sequence ID" value="RSKR_0000446600.1"/>
    <property type="gene ID" value="RSKR_0000446600"/>
</dbReference>
<evidence type="ECO:0000313" key="2">
    <source>
        <dbReference type="WBParaSite" id="RSKR_0000446600.1"/>
    </source>
</evidence>
<sequence length="206" mass="22678">MGNDQSGNALDNHLFNLRFAAKELIRNSKKCEKEEKEAKDKLVLALKKGQREVATVHAENAIRKKNESLNYLRMSARIDGVAARVQSAATQKRVTQSMSGVVKAMESAMKSMNLEKVQNLMDRFERDFENMDVTQATMDNAMSHSTTVNVPQGDVDMLMKEASDQAGIELNMELPAGQTTAIGAPHVPAAAESDDLTQRLAALRQS</sequence>
<reference evidence="2" key="1">
    <citation type="submission" date="2016-11" db="UniProtKB">
        <authorList>
            <consortium name="WormBaseParasite"/>
        </authorList>
    </citation>
    <scope>IDENTIFICATION</scope>
    <source>
        <strain evidence="2">KR3021</strain>
    </source>
</reference>
<protein>
    <submittedName>
        <fullName evidence="2">Charged multivesicular body protein 1b</fullName>
    </submittedName>
</protein>
<proteinExistence type="predicted"/>